<dbReference type="PROSITE" id="PS01086">
    <property type="entry name" value="RIBUL_P_3_EPIMER_2"/>
    <property type="match status" value="1"/>
</dbReference>
<keyword evidence="17" id="KW-1185">Reference proteome</keyword>
<feature type="active site" description="Proton acceptor" evidence="11 13">
    <location>
        <position position="40"/>
    </location>
</feature>
<feature type="binding site" evidence="11 14">
    <location>
        <position position="184"/>
    </location>
    <ligand>
        <name>a divalent metal cation</name>
        <dbReference type="ChEBI" id="CHEBI:60240"/>
    </ligand>
</feature>
<evidence type="ECO:0000256" key="5">
    <source>
        <dbReference type="ARBA" id="ARBA00001954"/>
    </source>
</evidence>
<feature type="binding site" evidence="11 15">
    <location>
        <begin position="206"/>
        <end position="207"/>
    </location>
    <ligand>
        <name>substrate</name>
    </ligand>
</feature>
<dbReference type="PANTHER" id="PTHR11749">
    <property type="entry name" value="RIBULOSE-5-PHOSPHATE-3-EPIMERASE"/>
    <property type="match status" value="1"/>
</dbReference>
<dbReference type="GO" id="GO:0005737">
    <property type="term" value="C:cytoplasm"/>
    <property type="evidence" value="ECO:0007669"/>
    <property type="project" value="UniProtKB-ARBA"/>
</dbReference>
<evidence type="ECO:0000256" key="7">
    <source>
        <dbReference type="ARBA" id="ARBA00013188"/>
    </source>
</evidence>
<feature type="binding site" evidence="11 15">
    <location>
        <position position="71"/>
    </location>
    <ligand>
        <name>substrate</name>
    </ligand>
</feature>
<dbReference type="InterPro" id="IPR026019">
    <property type="entry name" value="Ribul_P_3_epim"/>
</dbReference>
<feature type="binding site" evidence="11 14">
    <location>
        <position position="40"/>
    </location>
    <ligand>
        <name>a divalent metal cation</name>
        <dbReference type="ChEBI" id="CHEBI:60240"/>
    </ligand>
</feature>
<organism evidence="16 17">
    <name type="scientific">Candidatus Kinetoplastidibacterium blastocrithidiae TCC012E</name>
    <dbReference type="NCBI Taxonomy" id="1208922"/>
    <lineage>
        <taxon>Bacteria</taxon>
        <taxon>Pseudomonadati</taxon>
        <taxon>Pseudomonadota</taxon>
        <taxon>Betaproteobacteria</taxon>
        <taxon>Candidatus Kinetoplastidibacterium</taxon>
    </lineage>
</organism>
<dbReference type="PIRSF" id="PIRSF001461">
    <property type="entry name" value="RPE"/>
    <property type="match status" value="1"/>
</dbReference>
<dbReference type="InterPro" id="IPR011060">
    <property type="entry name" value="RibuloseP-bd_barrel"/>
</dbReference>
<keyword evidence="8" id="KW-0113">Calvin cycle</keyword>
<evidence type="ECO:0000256" key="1">
    <source>
        <dbReference type="ARBA" id="ARBA00001782"/>
    </source>
</evidence>
<feature type="binding site" evidence="11">
    <location>
        <begin position="184"/>
        <end position="186"/>
    </location>
    <ligand>
        <name>substrate</name>
    </ligand>
</feature>
<dbReference type="Pfam" id="PF00834">
    <property type="entry name" value="Ribul_P_3_epim"/>
    <property type="match status" value="1"/>
</dbReference>
<name>M1LZK3_9PROT</name>
<comment type="catalytic activity">
    <reaction evidence="1 11 12">
        <text>D-ribulose 5-phosphate = D-xylulose 5-phosphate</text>
        <dbReference type="Rhea" id="RHEA:13677"/>
        <dbReference type="ChEBI" id="CHEBI:57737"/>
        <dbReference type="ChEBI" id="CHEBI:58121"/>
        <dbReference type="EC" id="5.1.3.1"/>
    </reaction>
</comment>
<evidence type="ECO:0000256" key="8">
    <source>
        <dbReference type="ARBA" id="ARBA00022567"/>
    </source>
</evidence>
<dbReference type="FunFam" id="3.20.20.70:FF:000004">
    <property type="entry name" value="Ribulose-phosphate 3-epimerase"/>
    <property type="match status" value="1"/>
</dbReference>
<dbReference type="CDD" id="cd00429">
    <property type="entry name" value="RPE"/>
    <property type="match status" value="1"/>
</dbReference>
<comment type="cofactor">
    <cofactor evidence="4">
        <name>Zn(2+)</name>
        <dbReference type="ChEBI" id="CHEBI:29105"/>
    </cofactor>
</comment>
<keyword evidence="14" id="KW-0170">Cobalt</keyword>
<dbReference type="EMBL" id="CP003807">
    <property type="protein sequence ID" value="AGF49496.1"/>
    <property type="molecule type" value="Genomic_DNA"/>
</dbReference>
<evidence type="ECO:0000256" key="10">
    <source>
        <dbReference type="ARBA" id="ARBA00023235"/>
    </source>
</evidence>
<dbReference type="KEGG" id="kbt:BCUE_0255"/>
<accession>M1LZK3</accession>
<evidence type="ECO:0000256" key="9">
    <source>
        <dbReference type="ARBA" id="ARBA00022723"/>
    </source>
</evidence>
<dbReference type="AlphaFoldDB" id="M1LZK3"/>
<dbReference type="NCBIfam" id="NF004076">
    <property type="entry name" value="PRK05581.1-4"/>
    <property type="match status" value="1"/>
</dbReference>
<protein>
    <recommendedName>
        <fullName evidence="7 11">Ribulose-phosphate 3-epimerase</fullName>
        <ecNumber evidence="7 11">5.1.3.1</ecNumber>
    </recommendedName>
</protein>
<evidence type="ECO:0000256" key="15">
    <source>
        <dbReference type="PIRSR" id="PIRSR001461-3"/>
    </source>
</evidence>
<gene>
    <name evidence="11" type="primary">rpe</name>
    <name evidence="16" type="ORF">BCUE_0255</name>
</gene>
<evidence type="ECO:0000313" key="16">
    <source>
        <dbReference type="EMBL" id="AGF49496.1"/>
    </source>
</evidence>
<dbReference type="NCBIfam" id="TIGR01163">
    <property type="entry name" value="rpe"/>
    <property type="match status" value="1"/>
</dbReference>
<dbReference type="GO" id="GO:0046872">
    <property type="term" value="F:metal ion binding"/>
    <property type="evidence" value="ECO:0007669"/>
    <property type="project" value="UniProtKB-UniRule"/>
</dbReference>
<feature type="binding site" evidence="11 15">
    <location>
        <position position="13"/>
    </location>
    <ligand>
        <name>substrate</name>
    </ligand>
</feature>
<dbReference type="PATRIC" id="fig|1208922.3.peg.43"/>
<dbReference type="Proteomes" id="UP000011563">
    <property type="component" value="Chromosome"/>
</dbReference>
<dbReference type="InterPro" id="IPR013785">
    <property type="entry name" value="Aldolase_TIM"/>
</dbReference>
<sequence>MNIKKSPILIAPSILSANFAYLGSEVEKVVKSGADWIHIDVMDNQYVPNLTLGPMACQSIRSVTTAPLDIHLMVESPDNIIPKFAKSGADIITVHPETTKHLDRTLSIIRDHGCKSGLAFNPSTSLNYLDYIIDKIDLVLIMSVNPGLGGQKFIPSAVAKIKEASKIIEHWQKINEGSIFLQVDGGINANNIKDVYAAGANVFVAGSAIFNSENYTNAISLMKSNAISN</sequence>
<evidence type="ECO:0000256" key="12">
    <source>
        <dbReference type="PIRNR" id="PIRNR001461"/>
    </source>
</evidence>
<proteinExistence type="inferred from homology"/>
<dbReference type="GO" id="GO:0019323">
    <property type="term" value="P:pentose catabolic process"/>
    <property type="evidence" value="ECO:0007669"/>
    <property type="project" value="UniProtKB-UniRule"/>
</dbReference>
<dbReference type="GO" id="GO:0004750">
    <property type="term" value="F:D-ribulose-phosphate 3-epimerase activity"/>
    <property type="evidence" value="ECO:0007669"/>
    <property type="project" value="UniProtKB-UniRule"/>
</dbReference>
<dbReference type="GO" id="GO:0019253">
    <property type="term" value="P:reductive pentose-phosphate cycle"/>
    <property type="evidence" value="ECO:0007669"/>
    <property type="project" value="UniProtKB-KW"/>
</dbReference>
<comment type="cofactor">
    <cofactor evidence="5">
        <name>Fe(2+)</name>
        <dbReference type="ChEBI" id="CHEBI:29033"/>
    </cofactor>
</comment>
<evidence type="ECO:0000256" key="3">
    <source>
        <dbReference type="ARBA" id="ARBA00001941"/>
    </source>
</evidence>
<evidence type="ECO:0000256" key="11">
    <source>
        <dbReference type="HAMAP-Rule" id="MF_02227"/>
    </source>
</evidence>
<evidence type="ECO:0000313" key="17">
    <source>
        <dbReference type="Proteomes" id="UP000011563"/>
    </source>
</evidence>
<dbReference type="HAMAP" id="MF_02227">
    <property type="entry name" value="RPE"/>
    <property type="match status" value="1"/>
</dbReference>
<keyword evidence="9 11" id="KW-0479">Metal-binding</keyword>
<comment type="cofactor">
    <cofactor evidence="3">
        <name>Co(2+)</name>
        <dbReference type="ChEBI" id="CHEBI:48828"/>
    </cofactor>
</comment>
<feature type="binding site" evidence="11 14">
    <location>
        <position position="71"/>
    </location>
    <ligand>
        <name>a divalent metal cation</name>
        <dbReference type="ChEBI" id="CHEBI:60240"/>
    </ligand>
</feature>
<dbReference type="GO" id="GO:0006098">
    <property type="term" value="P:pentose-phosphate shunt"/>
    <property type="evidence" value="ECO:0007669"/>
    <property type="project" value="UniProtKB-UniRule"/>
</dbReference>
<feature type="binding site" evidence="15">
    <location>
        <position position="186"/>
    </location>
    <ligand>
        <name>substrate</name>
    </ligand>
</feature>
<comment type="pathway">
    <text evidence="11">Carbohydrate degradation.</text>
</comment>
<dbReference type="InterPro" id="IPR000056">
    <property type="entry name" value="Ribul_P_3_epim-like"/>
</dbReference>
<comment type="caution">
    <text evidence="11">Lacks conserved residue(s) required for the propagation of feature annotation.</text>
</comment>
<dbReference type="EC" id="5.1.3.1" evidence="7 11"/>
<keyword evidence="14" id="KW-0862">Zinc</keyword>
<evidence type="ECO:0000256" key="6">
    <source>
        <dbReference type="ARBA" id="ARBA00009541"/>
    </source>
</evidence>
<comment type="cofactor">
    <cofactor evidence="2">
        <name>Mn(2+)</name>
        <dbReference type="ChEBI" id="CHEBI:29035"/>
    </cofactor>
</comment>
<evidence type="ECO:0000256" key="4">
    <source>
        <dbReference type="ARBA" id="ARBA00001947"/>
    </source>
</evidence>
<keyword evidence="14" id="KW-0464">Manganese</keyword>
<feature type="binding site" evidence="15">
    <location>
        <begin position="147"/>
        <end position="150"/>
    </location>
    <ligand>
        <name>substrate</name>
    </ligand>
</feature>
<keyword evidence="10 11" id="KW-0413">Isomerase</keyword>
<dbReference type="HOGENOM" id="CLU_054856_2_1_4"/>
<dbReference type="SUPFAM" id="SSF51366">
    <property type="entry name" value="Ribulose-phoshate binding barrel"/>
    <property type="match status" value="1"/>
</dbReference>
<dbReference type="RefSeq" id="WP_015237768.1">
    <property type="nucleotide sequence ID" value="NC_020285.1"/>
</dbReference>
<evidence type="ECO:0000256" key="13">
    <source>
        <dbReference type="PIRSR" id="PIRSR001461-1"/>
    </source>
</evidence>
<comment type="function">
    <text evidence="11">Catalyzes the reversible epimerization of D-ribulose 5-phosphate to D-xylulose 5-phosphate.</text>
</comment>
<feature type="active site" description="Proton donor" evidence="11 13">
    <location>
        <position position="184"/>
    </location>
</feature>
<dbReference type="PROSITE" id="PS01085">
    <property type="entry name" value="RIBUL_P_3_EPIMER_1"/>
    <property type="match status" value="1"/>
</dbReference>
<dbReference type="Gene3D" id="3.20.20.70">
    <property type="entry name" value="Aldolase class I"/>
    <property type="match status" value="1"/>
</dbReference>
<feature type="binding site" evidence="11 14">
    <location>
        <position position="38"/>
    </location>
    <ligand>
        <name>a divalent metal cation</name>
        <dbReference type="ChEBI" id="CHEBI:60240"/>
    </ligand>
</feature>
<comment type="similarity">
    <text evidence="6 11 12">Belongs to the ribulose-phosphate 3-epimerase family.</text>
</comment>
<keyword evidence="11 12" id="KW-0119">Carbohydrate metabolism</keyword>
<evidence type="ECO:0000256" key="14">
    <source>
        <dbReference type="PIRSR" id="PIRSR001461-2"/>
    </source>
</evidence>
<comment type="cofactor">
    <cofactor evidence="11 14">
        <name>a divalent metal cation</name>
        <dbReference type="ChEBI" id="CHEBI:60240"/>
    </cofactor>
    <text evidence="11 14">Binds 1 divalent metal cation per subunit.</text>
</comment>
<reference evidence="16 17" key="1">
    <citation type="journal article" date="2013" name="Genome Biol. Evol.">
        <title>Genome evolution and phylogenomic analysis of candidatus kinetoplastibacterium, the betaproteobacterial endosymbionts of strigomonas and angomonas.</title>
        <authorList>
            <person name="Alves J.M."/>
            <person name="Serrano M.G."/>
            <person name="Maia da Silva F."/>
            <person name="Voegtly L.J."/>
            <person name="Matveyev A.V."/>
            <person name="Teixeira M.M."/>
            <person name="Camargo E.P."/>
            <person name="Buck G.A."/>
        </authorList>
    </citation>
    <scope>NUCLEOTIDE SEQUENCE [LARGE SCALE GENOMIC DNA]</scope>
    <source>
        <strain evidence="16 17">TCC012E</strain>
    </source>
</reference>
<evidence type="ECO:0000256" key="2">
    <source>
        <dbReference type="ARBA" id="ARBA00001936"/>
    </source>
</evidence>